<dbReference type="Pfam" id="PF03636">
    <property type="entry name" value="Glyco_hydro_65N"/>
    <property type="match status" value="1"/>
</dbReference>
<dbReference type="Pfam" id="PF00702">
    <property type="entry name" value="Hydrolase"/>
    <property type="match status" value="1"/>
</dbReference>
<feature type="domain" description="Glycoside hydrolase family 65 C-terminal" evidence="3">
    <location>
        <begin position="1000"/>
        <end position="1063"/>
    </location>
</feature>
<dbReference type="Gene3D" id="1.10.150.240">
    <property type="entry name" value="Putative phosphatase, domain 2"/>
    <property type="match status" value="1"/>
</dbReference>
<feature type="domain" description="Glycoside hydrolase family 65 N-terminal" evidence="4">
    <location>
        <begin position="285"/>
        <end position="541"/>
    </location>
</feature>
<dbReference type="Gene3D" id="3.40.50.1000">
    <property type="entry name" value="HAD superfamily/HAD-like"/>
    <property type="match status" value="1"/>
</dbReference>
<dbReference type="SUPFAM" id="SSF56784">
    <property type="entry name" value="HAD-like"/>
    <property type="match status" value="1"/>
</dbReference>
<dbReference type="Pfam" id="PF03632">
    <property type="entry name" value="Glyco_hydro_65m"/>
    <property type="match status" value="1"/>
</dbReference>
<dbReference type="InterPro" id="IPR023214">
    <property type="entry name" value="HAD_sf"/>
</dbReference>
<dbReference type="GO" id="GO:0004553">
    <property type="term" value="F:hydrolase activity, hydrolyzing O-glycosyl compounds"/>
    <property type="evidence" value="ECO:0007669"/>
    <property type="project" value="TreeGrafter"/>
</dbReference>
<dbReference type="SUPFAM" id="SSF48208">
    <property type="entry name" value="Six-hairpin glycosidases"/>
    <property type="match status" value="1"/>
</dbReference>
<dbReference type="AlphaFoldDB" id="A0AAW6LR21"/>
<evidence type="ECO:0000313" key="6">
    <source>
        <dbReference type="Proteomes" id="UP001217325"/>
    </source>
</evidence>
<dbReference type="InterPro" id="IPR006439">
    <property type="entry name" value="HAD-SF_hydro_IA"/>
</dbReference>
<dbReference type="EMBL" id="JARDXE010000029">
    <property type="protein sequence ID" value="MDE8649593.1"/>
    <property type="molecule type" value="Genomic_DNA"/>
</dbReference>
<dbReference type="InterPro" id="IPR005196">
    <property type="entry name" value="Glyco_hydro_65_N"/>
</dbReference>
<organism evidence="5 6">
    <name type="scientific">Rhodococcus qingshengii</name>
    <dbReference type="NCBI Taxonomy" id="334542"/>
    <lineage>
        <taxon>Bacteria</taxon>
        <taxon>Bacillati</taxon>
        <taxon>Actinomycetota</taxon>
        <taxon>Actinomycetes</taxon>
        <taxon>Mycobacteriales</taxon>
        <taxon>Nocardiaceae</taxon>
        <taxon>Rhodococcus</taxon>
        <taxon>Rhodococcus erythropolis group</taxon>
    </lineage>
</organism>
<keyword evidence="1" id="KW-0326">Glycosidase</keyword>
<sequence>MSIWRPENSEHASVVIGGQVFRAVLFDMDGVVTDTRQTHRAAWGCLFHELSESGSVGNVELDDESYREFIDGKERNAGLRSYLNSRNIELPLGTPDDLVGSATVENLLERKNRFFLAELEREGVRVIAPTVRWIRQLRAAGVRTALVSASKNAPRVLEAACLSSCFDIRLDGGDIALLRLDGKPSPDTYREAARRLAIPPAECVVVEDSIAGIRAARSGGFGLPIGLGSSEHLHALTENGAELAVTDIGEIDFRFVRPTAREGDNHDPGCRLCGVGNETDSTLEYRGVDPSATGLRETMSTVGNGFFATRGALSECHDDGIHYPGTYVAGCYNRLTSDVDGHSREDESMVNLPDWTTIVVTGPDGERLDEKSTLVTHHHESLDLAHGICSRESVFSDTRGRVTRIRQRRIVSMDDPHLAAITMTVAAENWEGTIDVTSGITTNVVNNNVPDYSTLAGNHLDIVSLDTIDDQCISATVQTTRSHIQVTQAERLRLVDSEEAVTQRNRRVSTDHSGIMQVVRCRISRDQPANVEKTSALFTSRDRSTLDPKSAAWQRVREAETHEILFRRHCSAWDRVWHRFAITLAARDSTALATNVSLLHVLQTLSTHTTDLDVGVPARGLHGEAYRGHVFWDELFVVPILTRRLPELTSSLLLYRCRRLPQARRNARGLNLAGALFPWQSGSDGREETPTFLFNPRSDHWMPDHSRRQQHVNLAIAHNVWHYWQMTTDLEFLAHHGVDLLIENARFWMAKSEYDASSDRYDIRGVMGPDEFHDGYPDRPGAGIDNNAYVNVMTEWSLMRAVDAVRVLRNDNRYFPGRIDVSEEELTSWDRMSRRLRLTFLDNGLISQFEGFGALTELDWADYRSRYGDIGRLDLILEAEGDSPIHYKASKQADILMLLYVFTAEELTELITRLGYEFDPSVIPEMIDYYLERTTHGSTLSRISHTWVLVRGNRSHSWAMLRDALAADLSDAQRGSTREGIHLGAMAGAIDILERCYTGLDFRDNTLWLHPQLPLELDELAFTIYYRGHRLRIQCTHSDVTVTSETKDVPPIELSIHATSYTLAASSSVNVASTSRAASDTDEV</sequence>
<dbReference type="NCBIfam" id="TIGR01509">
    <property type="entry name" value="HAD-SF-IA-v3"/>
    <property type="match status" value="1"/>
</dbReference>
<dbReference type="InterPro" id="IPR005194">
    <property type="entry name" value="Glyco_hydro_65_C"/>
</dbReference>
<dbReference type="Gene3D" id="1.50.10.10">
    <property type="match status" value="1"/>
</dbReference>
<dbReference type="SUPFAM" id="SSF74650">
    <property type="entry name" value="Galactose mutarotase-like"/>
    <property type="match status" value="1"/>
</dbReference>
<evidence type="ECO:0000259" key="2">
    <source>
        <dbReference type="Pfam" id="PF03632"/>
    </source>
</evidence>
<dbReference type="InterPro" id="IPR005195">
    <property type="entry name" value="Glyco_hydro_65_M"/>
</dbReference>
<dbReference type="FunFam" id="1.50.10.10:FF:000053">
    <property type="entry name" value="Putative glycosyl hydrolase"/>
    <property type="match status" value="1"/>
</dbReference>
<feature type="domain" description="Glycoside hydrolase family 65 central catalytic" evidence="2">
    <location>
        <begin position="597"/>
        <end position="990"/>
    </location>
</feature>
<dbReference type="PANTHER" id="PTHR11051">
    <property type="entry name" value="GLYCOSYL HYDROLASE-RELATED"/>
    <property type="match status" value="1"/>
</dbReference>
<evidence type="ECO:0000256" key="1">
    <source>
        <dbReference type="ARBA" id="ARBA00023295"/>
    </source>
</evidence>
<dbReference type="SFLD" id="SFLDS00003">
    <property type="entry name" value="Haloacid_Dehalogenase"/>
    <property type="match status" value="1"/>
</dbReference>
<comment type="caution">
    <text evidence="5">The sequence shown here is derived from an EMBL/GenBank/DDBJ whole genome shotgun (WGS) entry which is preliminary data.</text>
</comment>
<name>A0AAW6LR21_RHOSG</name>
<dbReference type="GO" id="GO:0005975">
    <property type="term" value="P:carbohydrate metabolic process"/>
    <property type="evidence" value="ECO:0007669"/>
    <property type="project" value="InterPro"/>
</dbReference>
<dbReference type="SFLD" id="SFLDG01129">
    <property type="entry name" value="C1.5:_HAD__Beta-PGM__Phosphata"/>
    <property type="match status" value="1"/>
</dbReference>
<dbReference type="GO" id="GO:0030246">
    <property type="term" value="F:carbohydrate binding"/>
    <property type="evidence" value="ECO:0007669"/>
    <property type="project" value="InterPro"/>
</dbReference>
<evidence type="ECO:0000259" key="4">
    <source>
        <dbReference type="Pfam" id="PF03636"/>
    </source>
</evidence>
<evidence type="ECO:0000313" key="5">
    <source>
        <dbReference type="EMBL" id="MDE8649593.1"/>
    </source>
</evidence>
<dbReference type="RefSeq" id="WP_275232950.1">
    <property type="nucleotide sequence ID" value="NZ_JARDXE010000029.1"/>
</dbReference>
<keyword evidence="5" id="KW-0378">Hydrolase</keyword>
<dbReference type="InterPro" id="IPR008928">
    <property type="entry name" value="6-hairpin_glycosidase_sf"/>
</dbReference>
<dbReference type="InterPro" id="IPR012341">
    <property type="entry name" value="6hp_glycosidase-like_sf"/>
</dbReference>
<protein>
    <submittedName>
        <fullName evidence="5">HAD-IA family hydrolase</fullName>
    </submittedName>
</protein>
<proteinExistence type="predicted"/>
<dbReference type="Gene3D" id="2.60.420.10">
    <property type="entry name" value="Maltose phosphorylase, domain 3"/>
    <property type="match status" value="1"/>
</dbReference>
<dbReference type="InterPro" id="IPR011013">
    <property type="entry name" value="Gal_mutarotase_sf_dom"/>
</dbReference>
<dbReference type="PANTHER" id="PTHR11051:SF8">
    <property type="entry name" value="PROTEIN-GLUCOSYLGALACTOSYLHYDROXYLYSINE GLUCOSIDASE"/>
    <property type="match status" value="1"/>
</dbReference>
<dbReference type="Pfam" id="PF03633">
    <property type="entry name" value="Glyco_hydro_65C"/>
    <property type="match status" value="1"/>
</dbReference>
<evidence type="ECO:0000259" key="3">
    <source>
        <dbReference type="Pfam" id="PF03633"/>
    </source>
</evidence>
<dbReference type="Gene3D" id="2.70.98.40">
    <property type="entry name" value="Glycoside hydrolase, family 65, N-terminal domain"/>
    <property type="match status" value="1"/>
</dbReference>
<reference evidence="5" key="1">
    <citation type="submission" date="2023-02" db="EMBL/GenBank/DDBJ databases">
        <title>A novel hydrolase synthesized by Rhodococcus erythropolis HQ is responsible for the detoxification of Zearalenone.</title>
        <authorList>
            <person name="Hu J."/>
            <person name="Xu J."/>
        </authorList>
    </citation>
    <scope>NUCLEOTIDE SEQUENCE</scope>
    <source>
        <strain evidence="5">HQ</strain>
    </source>
</reference>
<dbReference type="InterPro" id="IPR037018">
    <property type="entry name" value="GH65_N"/>
</dbReference>
<dbReference type="InterPro" id="IPR036412">
    <property type="entry name" value="HAD-like_sf"/>
</dbReference>
<dbReference type="GO" id="GO:0016757">
    <property type="term" value="F:glycosyltransferase activity"/>
    <property type="evidence" value="ECO:0007669"/>
    <property type="project" value="UniProtKB-ARBA"/>
</dbReference>
<accession>A0AAW6LR21</accession>
<gene>
    <name evidence="5" type="ORF">PXH69_31960</name>
</gene>
<dbReference type="InterPro" id="IPR023198">
    <property type="entry name" value="PGP-like_dom2"/>
</dbReference>
<dbReference type="Proteomes" id="UP001217325">
    <property type="component" value="Unassembled WGS sequence"/>
</dbReference>